<dbReference type="FunFam" id="3.10.110.10:FF:000037">
    <property type="entry name" value="ubiquitin-conjugating enzyme E2 27"/>
    <property type="match status" value="1"/>
</dbReference>
<comment type="similarity">
    <text evidence="9">Belongs to the ubiquitin-conjugating enzyme family.</text>
</comment>
<comment type="caution">
    <text evidence="12">The sequence shown here is derived from an EMBL/GenBank/DDBJ whole genome shotgun (WGS) entry which is preliminary data.</text>
</comment>
<dbReference type="Proteomes" id="UP001306508">
    <property type="component" value="Unassembled WGS sequence"/>
</dbReference>
<accession>A0AAN7WHN1</accession>
<evidence type="ECO:0000256" key="9">
    <source>
        <dbReference type="RuleBase" id="RU362109"/>
    </source>
</evidence>
<evidence type="ECO:0000256" key="4">
    <source>
        <dbReference type="ARBA" id="ARBA00022786"/>
    </source>
</evidence>
<dbReference type="InterPro" id="IPR016135">
    <property type="entry name" value="UBQ-conjugating_enzyme/RWD"/>
</dbReference>
<feature type="region of interest" description="Disordered" evidence="10">
    <location>
        <begin position="154"/>
        <end position="175"/>
    </location>
</feature>
<evidence type="ECO:0000256" key="5">
    <source>
        <dbReference type="ARBA" id="ARBA00022840"/>
    </source>
</evidence>
<keyword evidence="4 9" id="KW-0833">Ubl conjugation pathway</keyword>
<evidence type="ECO:0000259" key="11">
    <source>
        <dbReference type="PROSITE" id="PS50127"/>
    </source>
</evidence>
<dbReference type="Pfam" id="PF00179">
    <property type="entry name" value="UQ_con"/>
    <property type="match status" value="1"/>
</dbReference>
<dbReference type="CDD" id="cd23800">
    <property type="entry name" value="UBCc_UBE2K"/>
    <property type="match status" value="1"/>
</dbReference>
<dbReference type="GO" id="GO:0061631">
    <property type="term" value="F:ubiquitin conjugating enzyme activity"/>
    <property type="evidence" value="ECO:0007669"/>
    <property type="project" value="UniProtKB-EC"/>
</dbReference>
<dbReference type="SUPFAM" id="SSF54495">
    <property type="entry name" value="UBC-like"/>
    <property type="match status" value="1"/>
</dbReference>
<keyword evidence="2" id="KW-0808">Transferase</keyword>
<evidence type="ECO:0000256" key="1">
    <source>
        <dbReference type="ARBA" id="ARBA00012486"/>
    </source>
</evidence>
<evidence type="ECO:0000256" key="6">
    <source>
        <dbReference type="ARBA" id="ARBA00072431"/>
    </source>
</evidence>
<dbReference type="EC" id="2.3.2.23" evidence="1"/>
<keyword evidence="3 9" id="KW-0547">Nucleotide-binding</keyword>
<evidence type="ECO:0000256" key="2">
    <source>
        <dbReference type="ARBA" id="ARBA00022679"/>
    </source>
</evidence>
<dbReference type="AlphaFoldDB" id="A0AAN7WHN1"/>
<dbReference type="Gene3D" id="3.10.110.10">
    <property type="entry name" value="Ubiquitin Conjugating Enzyme"/>
    <property type="match status" value="1"/>
</dbReference>
<sequence>MSRGKRIMKELQAVKDDPAANIELYFVNESDIHHLKGTFLGPPGTPYEDGKFIVDIEVPMEYPFKAPKMQFDTKVYHPNISSVTGAICLDILKDAWSPVITLKSALISLQALLQSPEPNDPQDAEVARHYLKDRESFNKTAKLWTKLYASDSDKDIDGNGNGNGEDNDGGNKDRDVDEAELYGIDSEVVEEFISQGFEKDKIVEVLRRLGIKSLDPSDNETVNRILEELLK</sequence>
<dbReference type="SUPFAM" id="SSF46934">
    <property type="entry name" value="UBA-like"/>
    <property type="match status" value="1"/>
</dbReference>
<gene>
    <name evidence="12" type="ORF">RI543_002232</name>
</gene>
<dbReference type="GO" id="GO:0005524">
    <property type="term" value="F:ATP binding"/>
    <property type="evidence" value="ECO:0007669"/>
    <property type="project" value="UniProtKB-UniRule"/>
</dbReference>
<evidence type="ECO:0000256" key="7">
    <source>
        <dbReference type="ARBA" id="ARBA00077197"/>
    </source>
</evidence>
<dbReference type="PROSITE" id="PS50127">
    <property type="entry name" value="UBC_2"/>
    <property type="match status" value="1"/>
</dbReference>
<keyword evidence="5 9" id="KW-0067">ATP-binding</keyword>
<evidence type="ECO:0000256" key="10">
    <source>
        <dbReference type="SAM" id="MobiDB-lite"/>
    </source>
</evidence>
<organism evidence="12 13">
    <name type="scientific">Arxiozyma heterogenica</name>
    <dbReference type="NCBI Taxonomy" id="278026"/>
    <lineage>
        <taxon>Eukaryota</taxon>
        <taxon>Fungi</taxon>
        <taxon>Dikarya</taxon>
        <taxon>Ascomycota</taxon>
        <taxon>Saccharomycotina</taxon>
        <taxon>Saccharomycetes</taxon>
        <taxon>Saccharomycetales</taxon>
        <taxon>Saccharomycetaceae</taxon>
        <taxon>Arxiozyma</taxon>
    </lineage>
</organism>
<dbReference type="EMBL" id="JAWIZZ010000041">
    <property type="protein sequence ID" value="KAK5780473.1"/>
    <property type="molecule type" value="Genomic_DNA"/>
</dbReference>
<evidence type="ECO:0000256" key="8">
    <source>
        <dbReference type="PROSITE-ProRule" id="PRU10133"/>
    </source>
</evidence>
<dbReference type="PANTHER" id="PTHR24068">
    <property type="entry name" value="UBIQUITIN-CONJUGATING ENZYME E2"/>
    <property type="match status" value="1"/>
</dbReference>
<protein>
    <recommendedName>
        <fullName evidence="6">Ubiquitin-conjugating enzyme E2 1</fullName>
        <ecNumber evidence="1">2.3.2.23</ecNumber>
    </recommendedName>
    <alternativeName>
        <fullName evidence="7">E2 ubiquitin-conjugating enzyme 1</fullName>
    </alternativeName>
</protein>
<dbReference type="InterPro" id="IPR023313">
    <property type="entry name" value="UBQ-conjugating_AS"/>
</dbReference>
<feature type="domain" description="UBC core" evidence="11">
    <location>
        <begin position="2"/>
        <end position="150"/>
    </location>
</feature>
<name>A0AAN7WHN1_9SACH</name>
<feature type="active site" description="Glycyl thioester intermediate" evidence="8">
    <location>
        <position position="88"/>
    </location>
</feature>
<dbReference type="Gene3D" id="1.10.8.10">
    <property type="entry name" value="DNA helicase RuvA subunit, C-terminal domain"/>
    <property type="match status" value="1"/>
</dbReference>
<dbReference type="InterPro" id="IPR000608">
    <property type="entry name" value="UBC"/>
</dbReference>
<dbReference type="FunFam" id="1.10.8.10:FF:000080">
    <property type="entry name" value="UBC1p Ubiquitin-conjugating enzyme"/>
    <property type="match status" value="1"/>
</dbReference>
<reference evidence="13" key="1">
    <citation type="submission" date="2023-07" db="EMBL/GenBank/DDBJ databases">
        <title>A draft genome of Kazachstania heterogenica Y-27499.</title>
        <authorList>
            <person name="Donic C."/>
            <person name="Kralova J.S."/>
            <person name="Fidel L."/>
            <person name="Ben-Dor S."/>
            <person name="Jung S."/>
        </authorList>
    </citation>
    <scope>NUCLEOTIDE SEQUENCE [LARGE SCALE GENOMIC DNA]</scope>
    <source>
        <strain evidence="13">Y27499</strain>
    </source>
</reference>
<dbReference type="InterPro" id="IPR015368">
    <property type="entry name" value="UBA_C_fun"/>
</dbReference>
<keyword evidence="13" id="KW-1185">Reference proteome</keyword>
<evidence type="ECO:0000313" key="12">
    <source>
        <dbReference type="EMBL" id="KAK5780473.1"/>
    </source>
</evidence>
<evidence type="ECO:0000313" key="13">
    <source>
        <dbReference type="Proteomes" id="UP001306508"/>
    </source>
</evidence>
<dbReference type="CDD" id="cd14311">
    <property type="entry name" value="UBA_II_E2_UBC1"/>
    <property type="match status" value="1"/>
</dbReference>
<dbReference type="InterPro" id="IPR009060">
    <property type="entry name" value="UBA-like_sf"/>
</dbReference>
<proteinExistence type="inferred from homology"/>
<dbReference type="PROSITE" id="PS00183">
    <property type="entry name" value="UBC_1"/>
    <property type="match status" value="1"/>
</dbReference>
<evidence type="ECO:0000256" key="3">
    <source>
        <dbReference type="ARBA" id="ARBA00022741"/>
    </source>
</evidence>
<dbReference type="Pfam" id="PF09288">
    <property type="entry name" value="UBA_3"/>
    <property type="match status" value="1"/>
</dbReference>
<dbReference type="SMART" id="SM00212">
    <property type="entry name" value="UBCc"/>
    <property type="match status" value="1"/>
</dbReference>